<dbReference type="InterPro" id="IPR023346">
    <property type="entry name" value="Lysozyme-like_dom_sf"/>
</dbReference>
<name>A0A8S3QNY5_MYTED</name>
<evidence type="ECO:0000256" key="2">
    <source>
        <dbReference type="ARBA" id="ARBA00022638"/>
    </source>
</evidence>
<reference evidence="3" key="1">
    <citation type="submission" date="2021-03" db="EMBL/GenBank/DDBJ databases">
        <authorList>
            <person name="Bekaert M."/>
        </authorList>
    </citation>
    <scope>NUCLEOTIDE SEQUENCE</scope>
</reference>
<keyword evidence="4" id="KW-1185">Reference proteome</keyword>
<evidence type="ECO:0000313" key="3">
    <source>
        <dbReference type="EMBL" id="CAG2196185.1"/>
    </source>
</evidence>
<dbReference type="GO" id="GO:0031640">
    <property type="term" value="P:killing of cells of another organism"/>
    <property type="evidence" value="ECO:0007669"/>
    <property type="project" value="UniProtKB-KW"/>
</dbReference>
<organism evidence="3 4">
    <name type="scientific">Mytilus edulis</name>
    <name type="common">Blue mussel</name>
    <dbReference type="NCBI Taxonomy" id="6550"/>
    <lineage>
        <taxon>Eukaryota</taxon>
        <taxon>Metazoa</taxon>
        <taxon>Spiralia</taxon>
        <taxon>Lophotrochozoa</taxon>
        <taxon>Mollusca</taxon>
        <taxon>Bivalvia</taxon>
        <taxon>Autobranchia</taxon>
        <taxon>Pteriomorphia</taxon>
        <taxon>Mytilida</taxon>
        <taxon>Mytiloidea</taxon>
        <taxon>Mytilidae</taxon>
        <taxon>Mytilinae</taxon>
        <taxon>Mytilus</taxon>
    </lineage>
</organism>
<dbReference type="SUPFAM" id="SSF53955">
    <property type="entry name" value="Lysozyme-like"/>
    <property type="match status" value="1"/>
</dbReference>
<dbReference type="EMBL" id="CAJPWZ010000548">
    <property type="protein sequence ID" value="CAG2196185.1"/>
    <property type="molecule type" value="Genomic_DNA"/>
</dbReference>
<dbReference type="Proteomes" id="UP000683360">
    <property type="component" value="Unassembled WGS sequence"/>
</dbReference>
<dbReference type="AlphaFoldDB" id="A0A8S3QNY5"/>
<protein>
    <submittedName>
        <fullName evidence="3">Uncharacterized protein</fullName>
    </submittedName>
</protein>
<evidence type="ECO:0000256" key="1">
    <source>
        <dbReference type="ARBA" id="ARBA00022529"/>
    </source>
</evidence>
<dbReference type="GO" id="GO:0042742">
    <property type="term" value="P:defense response to bacterium"/>
    <property type="evidence" value="ECO:0007669"/>
    <property type="project" value="UniProtKB-KW"/>
</dbReference>
<dbReference type="OrthoDB" id="6085134at2759"/>
<dbReference type="GO" id="GO:0003796">
    <property type="term" value="F:lysozyme activity"/>
    <property type="evidence" value="ECO:0007669"/>
    <property type="project" value="InterPro"/>
</dbReference>
<dbReference type="InterPro" id="IPR023347">
    <property type="entry name" value="Lysozyme_dom_sf"/>
</dbReference>
<keyword evidence="2" id="KW-0081">Bacteriolytic enzyme</keyword>
<comment type="caution">
    <text evidence="3">The sequence shown here is derived from an EMBL/GenBank/DDBJ whole genome shotgun (WGS) entry which is preliminary data.</text>
</comment>
<sequence length="309" mass="35614">MQQYPNNAYIRSNFHRLRKEYNKSLKLARQKFVNDLVAKLDTLHENNPKLFWETIDKLKNNTVKTNPISISDWHKYMKDLYAADKHENPNFIPTAQDFSDTGPLDFPFTCGEVRKGIHKLKNNKQPGIDLIPNEFIKYDITDVIIRFETNGEPNLKAYDAQPKNPSVHDTTIGYGFNLNRSDAKVTFQKLVPEVDFDNVKTGKENITKEQALTLFNHDITEHVNRAKSRLGDSVYDSLPPNVKSAVISAVYRGDLGPKTANLMKAGKWRDVGVEYLNHQQYKKAQELGIIGVRTRMNWNVEQFNTMIKE</sequence>
<dbReference type="Gene3D" id="1.10.530.40">
    <property type="match status" value="1"/>
</dbReference>
<gene>
    <name evidence="3" type="ORF">MEDL_11066</name>
</gene>
<evidence type="ECO:0000313" key="4">
    <source>
        <dbReference type="Proteomes" id="UP000683360"/>
    </source>
</evidence>
<accession>A0A8S3QNY5</accession>
<keyword evidence="1" id="KW-0929">Antimicrobial</keyword>
<proteinExistence type="predicted"/>